<proteinExistence type="predicted"/>
<keyword evidence="2" id="KW-1185">Reference proteome</keyword>
<name>A0ACC2FY64_DALPE</name>
<gene>
    <name evidence="1" type="ORF">DPEC_G00235580</name>
</gene>
<protein>
    <submittedName>
        <fullName evidence="1">Uncharacterized protein</fullName>
    </submittedName>
</protein>
<comment type="caution">
    <text evidence="1">The sequence shown here is derived from an EMBL/GenBank/DDBJ whole genome shotgun (WGS) entry which is preliminary data.</text>
</comment>
<dbReference type="Proteomes" id="UP001157502">
    <property type="component" value="Chromosome 20"/>
</dbReference>
<dbReference type="EMBL" id="CM055747">
    <property type="protein sequence ID" value="KAJ7996292.1"/>
    <property type="molecule type" value="Genomic_DNA"/>
</dbReference>
<organism evidence="1 2">
    <name type="scientific">Dallia pectoralis</name>
    <name type="common">Alaska blackfish</name>
    <dbReference type="NCBI Taxonomy" id="75939"/>
    <lineage>
        <taxon>Eukaryota</taxon>
        <taxon>Metazoa</taxon>
        <taxon>Chordata</taxon>
        <taxon>Craniata</taxon>
        <taxon>Vertebrata</taxon>
        <taxon>Euteleostomi</taxon>
        <taxon>Actinopterygii</taxon>
        <taxon>Neopterygii</taxon>
        <taxon>Teleostei</taxon>
        <taxon>Protacanthopterygii</taxon>
        <taxon>Esociformes</taxon>
        <taxon>Umbridae</taxon>
        <taxon>Dallia</taxon>
    </lineage>
</organism>
<reference evidence="1" key="1">
    <citation type="submission" date="2021-05" db="EMBL/GenBank/DDBJ databases">
        <authorList>
            <person name="Pan Q."/>
            <person name="Jouanno E."/>
            <person name="Zahm M."/>
            <person name="Klopp C."/>
            <person name="Cabau C."/>
            <person name="Louis A."/>
            <person name="Berthelot C."/>
            <person name="Parey E."/>
            <person name="Roest Crollius H."/>
            <person name="Montfort J."/>
            <person name="Robinson-Rechavi M."/>
            <person name="Bouchez O."/>
            <person name="Lampietro C."/>
            <person name="Lopez Roques C."/>
            <person name="Donnadieu C."/>
            <person name="Postlethwait J."/>
            <person name="Bobe J."/>
            <person name="Dillon D."/>
            <person name="Chandos A."/>
            <person name="von Hippel F."/>
            <person name="Guiguen Y."/>
        </authorList>
    </citation>
    <scope>NUCLEOTIDE SEQUENCE</scope>
    <source>
        <strain evidence="1">YG-Jan2019</strain>
    </source>
</reference>
<accession>A0ACC2FY64</accession>
<sequence length="97" mass="10848">MAALTLKLHQTRVTRRRTQLYYGPNSIESTGMQLYAVRRKPQGPLSRDEFRAQDASRTRGHLEVMPMPANVLSDARAPSPEGLKVSQTSKQGGKRGR</sequence>
<evidence type="ECO:0000313" key="2">
    <source>
        <dbReference type="Proteomes" id="UP001157502"/>
    </source>
</evidence>
<evidence type="ECO:0000313" key="1">
    <source>
        <dbReference type="EMBL" id="KAJ7996292.1"/>
    </source>
</evidence>